<gene>
    <name evidence="2" type="ORF">AC477_01925</name>
</gene>
<dbReference type="EMBL" id="LFWU01000039">
    <property type="protein sequence ID" value="KON33131.1"/>
    <property type="molecule type" value="Genomic_DNA"/>
</dbReference>
<dbReference type="PANTHER" id="PTHR34293">
    <property type="entry name" value="HTH-TYPE TRANSCRIPTIONAL REGULATOR TRMBL2"/>
    <property type="match status" value="1"/>
</dbReference>
<reference evidence="2 3" key="1">
    <citation type="submission" date="2015-06" db="EMBL/GenBank/DDBJ databases">
        <title>New insights into the roles of widespread benthic archaea in carbon and nitrogen cycling.</title>
        <authorList>
            <person name="Lazar C.S."/>
            <person name="Baker B.J."/>
            <person name="Seitz K.W."/>
            <person name="Hyde A.S."/>
            <person name="Dick G.J."/>
            <person name="Hinrichs K.-U."/>
            <person name="Teske A.P."/>
        </authorList>
    </citation>
    <scope>NUCLEOTIDE SEQUENCE [LARGE SCALE GENOMIC DNA]</scope>
    <source>
        <strain evidence="2">SG8-32-1</strain>
    </source>
</reference>
<feature type="non-terminal residue" evidence="2">
    <location>
        <position position="1"/>
    </location>
</feature>
<evidence type="ECO:0000259" key="1">
    <source>
        <dbReference type="Pfam" id="PF01978"/>
    </source>
</evidence>
<dbReference type="InterPro" id="IPR002831">
    <property type="entry name" value="Tscrpt_reg_TrmB_N"/>
</dbReference>
<dbReference type="Pfam" id="PF01978">
    <property type="entry name" value="TrmB"/>
    <property type="match status" value="1"/>
</dbReference>
<dbReference type="Gene3D" id="1.10.10.10">
    <property type="entry name" value="Winged helix-like DNA-binding domain superfamily/Winged helix DNA-binding domain"/>
    <property type="match status" value="1"/>
</dbReference>
<feature type="domain" description="Transcription regulator TrmB N-terminal" evidence="1">
    <location>
        <begin position="20"/>
        <end position="84"/>
    </location>
</feature>
<sequence>IKRKITIALITNEEINIFNSLGLSYCQAKIYLTLANSEGLTVKAIANATKMAREQTYNIMPKLVQQGLVEKIIENPIKYKAIPINECVSKLMDDRKRKTLELETKTKELLKNFSKRKMDQISDVPQFVLLGSKERVLQKIKNLSENNMGNVEELKKNPNFKIRFLRVPFKSILAIKDNCDAILITSASSSIDDTPGLCSVNSAFIEIARIYFENMWYNSIEV</sequence>
<protein>
    <recommendedName>
        <fullName evidence="1">Transcription regulator TrmB N-terminal domain-containing protein</fullName>
    </recommendedName>
</protein>
<evidence type="ECO:0000313" key="2">
    <source>
        <dbReference type="EMBL" id="KON33131.1"/>
    </source>
</evidence>
<dbReference type="PANTHER" id="PTHR34293:SF1">
    <property type="entry name" value="HTH-TYPE TRANSCRIPTIONAL REGULATOR TRMBL2"/>
    <property type="match status" value="1"/>
</dbReference>
<dbReference type="Proteomes" id="UP000037237">
    <property type="component" value="Unassembled WGS sequence"/>
</dbReference>
<dbReference type="AlphaFoldDB" id="A0A0M0BYA1"/>
<dbReference type="SUPFAM" id="SSF46785">
    <property type="entry name" value="Winged helix' DNA-binding domain"/>
    <property type="match status" value="1"/>
</dbReference>
<organism evidence="2 3">
    <name type="scientific">miscellaneous Crenarchaeota group-1 archaeon SG8-32-1</name>
    <dbReference type="NCBI Taxonomy" id="1685124"/>
    <lineage>
        <taxon>Archaea</taxon>
        <taxon>Candidatus Bathyarchaeota</taxon>
        <taxon>MCG-1</taxon>
    </lineage>
</organism>
<proteinExistence type="predicted"/>
<dbReference type="InterPro" id="IPR036390">
    <property type="entry name" value="WH_DNA-bd_sf"/>
</dbReference>
<name>A0A0M0BYA1_9ARCH</name>
<dbReference type="InterPro" id="IPR036388">
    <property type="entry name" value="WH-like_DNA-bd_sf"/>
</dbReference>
<dbReference type="InterPro" id="IPR051797">
    <property type="entry name" value="TrmB-like"/>
</dbReference>
<evidence type="ECO:0000313" key="3">
    <source>
        <dbReference type="Proteomes" id="UP000037237"/>
    </source>
</evidence>
<comment type="caution">
    <text evidence="2">The sequence shown here is derived from an EMBL/GenBank/DDBJ whole genome shotgun (WGS) entry which is preliminary data.</text>
</comment>
<accession>A0A0M0BYA1</accession>